<feature type="compositionally biased region" description="Basic residues" evidence="8">
    <location>
        <begin position="228"/>
        <end position="242"/>
    </location>
</feature>
<keyword evidence="3" id="KW-0677">Repeat</keyword>
<evidence type="ECO:0000256" key="4">
    <source>
        <dbReference type="ARBA" id="ARBA00022833"/>
    </source>
</evidence>
<feature type="domain" description="LIM zinc-binding" evidence="9">
    <location>
        <begin position="398"/>
        <end position="458"/>
    </location>
</feature>
<dbReference type="SUPFAM" id="SSF57716">
    <property type="entry name" value="Glucocorticoid receptor-like (DNA-binding domain)"/>
    <property type="match status" value="2"/>
</dbReference>
<dbReference type="InterPro" id="IPR001781">
    <property type="entry name" value="Znf_LIM"/>
</dbReference>
<dbReference type="RefSeq" id="XP_050501887.1">
    <property type="nucleotide sequence ID" value="XM_050645930.1"/>
</dbReference>
<dbReference type="GeneID" id="126881584"/>
<comment type="subcellular location">
    <subcellularLocation>
        <location evidence="1">Nucleus</location>
    </subcellularLocation>
</comment>
<dbReference type="Proteomes" id="UP001652700">
    <property type="component" value="Unplaced"/>
</dbReference>
<dbReference type="PANTHER" id="PTHR24215:SF35">
    <property type="entry name" value="MUSCLE LIM PROTEIN MLP84B"/>
    <property type="match status" value="1"/>
</dbReference>
<accession>A0ABM5JVC5</accession>
<keyword evidence="4 7" id="KW-0862">Zinc</keyword>
<dbReference type="PROSITE" id="PS00478">
    <property type="entry name" value="LIM_DOMAIN_1"/>
    <property type="match status" value="2"/>
</dbReference>
<evidence type="ECO:0000256" key="8">
    <source>
        <dbReference type="SAM" id="MobiDB-lite"/>
    </source>
</evidence>
<evidence type="ECO:0000313" key="11">
    <source>
        <dbReference type="Proteomes" id="UP001652700"/>
    </source>
</evidence>
<name>A0ABM5JVC5_DIAVI</name>
<feature type="domain" description="LIM zinc-binding" evidence="9">
    <location>
        <begin position="1"/>
        <end position="61"/>
    </location>
</feature>
<keyword evidence="2 7" id="KW-0479">Metal-binding</keyword>
<reference evidence="10" key="1">
    <citation type="submission" date="2025-05" db="UniProtKB">
        <authorList>
            <consortium name="EnsemblMetazoa"/>
        </authorList>
    </citation>
    <scope>IDENTIFICATION</scope>
</reference>
<protein>
    <recommendedName>
        <fullName evidence="9">LIM zinc-binding domain-containing protein</fullName>
    </recommendedName>
</protein>
<evidence type="ECO:0000256" key="3">
    <source>
        <dbReference type="ARBA" id="ARBA00022737"/>
    </source>
</evidence>
<evidence type="ECO:0000313" key="10">
    <source>
        <dbReference type="EnsemblMetazoa" id="XP_050501887.1"/>
    </source>
</evidence>
<keyword evidence="11" id="KW-1185">Reference proteome</keyword>
<evidence type="ECO:0000256" key="1">
    <source>
        <dbReference type="ARBA" id="ARBA00004123"/>
    </source>
</evidence>
<dbReference type="EnsemblMetazoa" id="XM_050645930.1">
    <property type="protein sequence ID" value="XP_050501887.1"/>
    <property type="gene ID" value="LOC126881584"/>
</dbReference>
<dbReference type="PROSITE" id="PS50023">
    <property type="entry name" value="LIM_DOMAIN_2"/>
    <property type="match status" value="2"/>
</dbReference>
<dbReference type="SMART" id="SM00132">
    <property type="entry name" value="LIM"/>
    <property type="match status" value="2"/>
</dbReference>
<dbReference type="Gene3D" id="2.10.110.10">
    <property type="entry name" value="Cysteine Rich Protein"/>
    <property type="match status" value="2"/>
</dbReference>
<feature type="region of interest" description="Disordered" evidence="8">
    <location>
        <begin position="227"/>
        <end position="248"/>
    </location>
</feature>
<dbReference type="Pfam" id="PF00412">
    <property type="entry name" value="LIM"/>
    <property type="match status" value="2"/>
</dbReference>
<keyword evidence="5 7" id="KW-0440">LIM domain</keyword>
<evidence type="ECO:0000256" key="2">
    <source>
        <dbReference type="ARBA" id="ARBA00022723"/>
    </source>
</evidence>
<keyword evidence="6" id="KW-0539">Nucleus</keyword>
<proteinExistence type="predicted"/>
<organism evidence="10 11">
    <name type="scientific">Diabrotica virgifera virgifera</name>
    <name type="common">western corn rootworm</name>
    <dbReference type="NCBI Taxonomy" id="50390"/>
    <lineage>
        <taxon>Eukaryota</taxon>
        <taxon>Metazoa</taxon>
        <taxon>Ecdysozoa</taxon>
        <taxon>Arthropoda</taxon>
        <taxon>Hexapoda</taxon>
        <taxon>Insecta</taxon>
        <taxon>Pterygota</taxon>
        <taxon>Neoptera</taxon>
        <taxon>Endopterygota</taxon>
        <taxon>Coleoptera</taxon>
        <taxon>Polyphaga</taxon>
        <taxon>Cucujiformia</taxon>
        <taxon>Chrysomeloidea</taxon>
        <taxon>Chrysomelidae</taxon>
        <taxon>Galerucinae</taxon>
        <taxon>Diabroticina</taxon>
        <taxon>Diabroticites</taxon>
        <taxon>Diabrotica</taxon>
    </lineage>
</organism>
<evidence type="ECO:0000259" key="9">
    <source>
        <dbReference type="PROSITE" id="PS50023"/>
    </source>
</evidence>
<sequence length="465" mass="53496">MTCARCGYGVLKAEDQIVMTKVWHKCCFRCCNCGNILSTSSARFFQGDLFCERCHGLVLNDLENFTSNPECRPHKAVSLPSCTCTDDEKQIKIKTVPSVNSHKPNDIEISAEAKQGVLEKTKSCSCPPDISEDRHNCCEFPLPREVANYLNRNGMKKKAIHEYHKTSNLAETPCSILRMGGRCPRITVRTLSPPRRGCCFMTQNSPPRLFVQCDRCTDSTPGPVGYCHSRRHSPHRRRKHSPSKRDPPCNCHLEPRYHRQIFRRSLPEQELYSNTDEASHDNCELCPGCKICCNYHKCPKCREYHRNNNDCPVFTKHSDYTEENHEEECPIFRNFPGHAEEKNDNEYPSGVQCLCCPIHNRKPYNNFENIDRNGNFCFCGNVMPCRCKISQVRDECTSNCVRCKRKVYAAEKIYISSGPFHTSCFSCYCCNKLLDVRHVYEHKGEIYCKNCYNSFTGNQYYGYGS</sequence>
<evidence type="ECO:0000256" key="6">
    <source>
        <dbReference type="ARBA" id="ARBA00023242"/>
    </source>
</evidence>
<dbReference type="PANTHER" id="PTHR24215">
    <property type="entry name" value="RHO-GTPASE-ACTIVATING PROTEIN LRG1"/>
    <property type="match status" value="1"/>
</dbReference>
<evidence type="ECO:0000256" key="7">
    <source>
        <dbReference type="PROSITE-ProRule" id="PRU00125"/>
    </source>
</evidence>
<evidence type="ECO:0000256" key="5">
    <source>
        <dbReference type="ARBA" id="ARBA00023038"/>
    </source>
</evidence>